<proteinExistence type="predicted"/>
<evidence type="ECO:0000313" key="3">
    <source>
        <dbReference type="EMBL" id="MBB5744626.1"/>
    </source>
</evidence>
<feature type="compositionally biased region" description="Basic and acidic residues" evidence="1">
    <location>
        <begin position="49"/>
        <end position="85"/>
    </location>
</feature>
<accession>A0A7W9FCP4</accession>
<feature type="signal peptide" evidence="2">
    <location>
        <begin position="1"/>
        <end position="21"/>
    </location>
</feature>
<evidence type="ECO:0000256" key="1">
    <source>
        <dbReference type="SAM" id="MobiDB-lite"/>
    </source>
</evidence>
<gene>
    <name evidence="3" type="ORF">GGR13_000198</name>
</gene>
<keyword evidence="4" id="KW-1185">Reference proteome</keyword>
<dbReference type="RefSeq" id="WP_183211605.1">
    <property type="nucleotide sequence ID" value="NZ_JACHOR010000001.1"/>
</dbReference>
<comment type="caution">
    <text evidence="3">The sequence shown here is derived from an EMBL/GenBank/DDBJ whole genome shotgun (WGS) entry which is preliminary data.</text>
</comment>
<name>A0A7W9FCP4_9CAUL</name>
<dbReference type="EMBL" id="JACHOR010000001">
    <property type="protein sequence ID" value="MBB5744626.1"/>
    <property type="molecule type" value="Genomic_DNA"/>
</dbReference>
<keyword evidence="2" id="KW-0732">Signal</keyword>
<evidence type="ECO:0008006" key="5">
    <source>
        <dbReference type="Google" id="ProtNLM"/>
    </source>
</evidence>
<evidence type="ECO:0000256" key="2">
    <source>
        <dbReference type="SAM" id="SignalP"/>
    </source>
</evidence>
<sequence>MTRNRVILIAMLIGSMPVATAASAQTLVPASAQASPAVALFAALADDQQTRDRIRERGRDDDDRDRFEERLRERGRDRDDRRGSDRSANPGDAARAVASGRDGRMLGIRPAGDGFVVRWEYPGGRVSDIRVDGRTGRVSGD</sequence>
<dbReference type="Proteomes" id="UP000545037">
    <property type="component" value="Unassembled WGS sequence"/>
</dbReference>
<feature type="region of interest" description="Disordered" evidence="1">
    <location>
        <begin position="49"/>
        <end position="109"/>
    </location>
</feature>
<protein>
    <recommendedName>
        <fullName evidence="5">PepSY domain-containing protein</fullName>
    </recommendedName>
</protein>
<evidence type="ECO:0000313" key="4">
    <source>
        <dbReference type="Proteomes" id="UP000545037"/>
    </source>
</evidence>
<dbReference type="AlphaFoldDB" id="A0A7W9FCP4"/>
<organism evidence="3 4">
    <name type="scientific">Brevundimonas variabilis</name>
    <dbReference type="NCBI Taxonomy" id="74312"/>
    <lineage>
        <taxon>Bacteria</taxon>
        <taxon>Pseudomonadati</taxon>
        <taxon>Pseudomonadota</taxon>
        <taxon>Alphaproteobacteria</taxon>
        <taxon>Caulobacterales</taxon>
        <taxon>Caulobacteraceae</taxon>
        <taxon>Brevundimonas</taxon>
    </lineage>
</organism>
<reference evidence="3 4" key="1">
    <citation type="submission" date="2020-08" db="EMBL/GenBank/DDBJ databases">
        <title>Genomic Encyclopedia of Type Strains, Phase IV (KMG-IV): sequencing the most valuable type-strain genomes for metagenomic binning, comparative biology and taxonomic classification.</title>
        <authorList>
            <person name="Goeker M."/>
        </authorList>
    </citation>
    <scope>NUCLEOTIDE SEQUENCE [LARGE SCALE GENOMIC DNA]</scope>
    <source>
        <strain evidence="3 4">DSM 4737</strain>
    </source>
</reference>
<feature type="chain" id="PRO_5031196723" description="PepSY domain-containing protein" evidence="2">
    <location>
        <begin position="22"/>
        <end position="141"/>
    </location>
</feature>